<feature type="binding site" evidence="8">
    <location>
        <begin position="193"/>
        <end position="194"/>
    </location>
    <ligand>
        <name>NADP(+)</name>
        <dbReference type="ChEBI" id="CHEBI:58349"/>
    </ligand>
</feature>
<evidence type="ECO:0000256" key="5">
    <source>
        <dbReference type="ARBA" id="ARBA00022857"/>
    </source>
</evidence>
<evidence type="ECO:0000256" key="1">
    <source>
        <dbReference type="ARBA" id="ARBA00001974"/>
    </source>
</evidence>
<dbReference type="PANTHER" id="PTHR48467:SF1">
    <property type="entry name" value="GLUTAMATE SYNTHASE 1 [NADH], CHLOROPLASTIC-LIKE"/>
    <property type="match status" value="1"/>
</dbReference>
<dbReference type="Pfam" id="PF07992">
    <property type="entry name" value="Pyr_redox_2"/>
    <property type="match status" value="1"/>
</dbReference>
<dbReference type="STRING" id="927083.DB32_002385"/>
<feature type="binding site" evidence="8">
    <location>
        <position position="354"/>
    </location>
    <ligand>
        <name>NADP(+)</name>
        <dbReference type="ChEBI" id="CHEBI:58349"/>
    </ligand>
</feature>
<dbReference type="EMBL" id="CP011125">
    <property type="protein sequence ID" value="AKF05236.1"/>
    <property type="molecule type" value="Genomic_DNA"/>
</dbReference>
<proteinExistence type="inferred from homology"/>
<comment type="cofactor">
    <cofactor evidence="1 7">
        <name>FAD</name>
        <dbReference type="ChEBI" id="CHEBI:57692"/>
    </cofactor>
</comment>
<evidence type="ECO:0000256" key="7">
    <source>
        <dbReference type="PIRSR" id="PIRSR000362-1"/>
    </source>
</evidence>
<feature type="binding site" evidence="7">
    <location>
        <position position="42"/>
    </location>
    <ligand>
        <name>FAD</name>
        <dbReference type="ChEBI" id="CHEBI:57692"/>
    </ligand>
</feature>
<dbReference type="Proteomes" id="UP000034883">
    <property type="component" value="Chromosome"/>
</dbReference>
<dbReference type="Gene3D" id="3.40.50.720">
    <property type="entry name" value="NAD(P)-binding Rossmann-like Domain"/>
    <property type="match status" value="1"/>
</dbReference>
<dbReference type="InterPro" id="IPR021163">
    <property type="entry name" value="Ferredox_Rdtase_adrenod"/>
</dbReference>
<dbReference type="InterPro" id="IPR023753">
    <property type="entry name" value="FAD/NAD-binding_dom"/>
</dbReference>
<evidence type="ECO:0000256" key="8">
    <source>
        <dbReference type="PIRSR" id="PIRSR000362-2"/>
    </source>
</evidence>
<feature type="binding site" evidence="8">
    <location>
        <begin position="149"/>
        <end position="152"/>
    </location>
    <ligand>
        <name>NADP(+)</name>
        <dbReference type="ChEBI" id="CHEBI:58349"/>
    </ligand>
</feature>
<evidence type="ECO:0000256" key="2">
    <source>
        <dbReference type="ARBA" id="ARBA00008312"/>
    </source>
</evidence>
<keyword evidence="6" id="KW-0560">Oxidoreductase</keyword>
<feature type="binding site" evidence="7">
    <location>
        <position position="347"/>
    </location>
    <ligand>
        <name>FAD</name>
        <dbReference type="ChEBI" id="CHEBI:57692"/>
    </ligand>
</feature>
<accession>A0A0F6W1S5</accession>
<name>A0A0F6W1S5_9BACT</name>
<keyword evidence="3" id="KW-0285">Flavoprotein</keyword>
<organism evidence="10 11">
    <name type="scientific">Sandaracinus amylolyticus</name>
    <dbReference type="NCBI Taxonomy" id="927083"/>
    <lineage>
        <taxon>Bacteria</taxon>
        <taxon>Pseudomonadati</taxon>
        <taxon>Myxococcota</taxon>
        <taxon>Polyangia</taxon>
        <taxon>Polyangiales</taxon>
        <taxon>Sandaracinaceae</taxon>
        <taxon>Sandaracinus</taxon>
    </lineage>
</organism>
<dbReference type="InterPro" id="IPR036188">
    <property type="entry name" value="FAD/NAD-bd_sf"/>
</dbReference>
<dbReference type="Gene3D" id="3.50.50.60">
    <property type="entry name" value="FAD/NAD(P)-binding domain"/>
    <property type="match status" value="1"/>
</dbReference>
<dbReference type="PANTHER" id="PTHR48467">
    <property type="entry name" value="GLUTAMATE SYNTHASE 1 [NADH], CHLOROPLASTIC-LIKE"/>
    <property type="match status" value="1"/>
</dbReference>
<dbReference type="InterPro" id="IPR055275">
    <property type="entry name" value="Ferredox_Rdtase"/>
</dbReference>
<dbReference type="PRINTS" id="PR00419">
    <property type="entry name" value="ADXRDTASE"/>
</dbReference>
<dbReference type="PIRSF" id="PIRSF000362">
    <property type="entry name" value="FNR"/>
    <property type="match status" value="1"/>
</dbReference>
<feature type="binding site" evidence="7">
    <location>
        <position position="13"/>
    </location>
    <ligand>
        <name>FAD</name>
        <dbReference type="ChEBI" id="CHEBI:57692"/>
    </ligand>
</feature>
<feature type="domain" description="FAD/NAD(P)-binding" evidence="9">
    <location>
        <begin position="4"/>
        <end position="160"/>
    </location>
</feature>
<evidence type="ECO:0000259" key="9">
    <source>
        <dbReference type="Pfam" id="PF07992"/>
    </source>
</evidence>
<dbReference type="SUPFAM" id="SSF51971">
    <property type="entry name" value="Nucleotide-binding domain"/>
    <property type="match status" value="1"/>
</dbReference>
<sequence>MAHTIAIIGSGPAGFYAAEGVVKARPDAQVDIFDRLPTPYGLVRSGVAPDHQGTKNVWRVFQRTAQRPQVRFLGNVEMGRDVSLQELRDAYDAVVLAIGAPIDRELGVPGEHQRGVIGSHPFTSWYNGHPDWSGFDPDLDASHIAIIGNGNVAVDVARVLGRTPPEMVKTDLPAYASERIARAPLTDIYMIGRRGPGEASFTPVELRELGDLANTVAVVDGSQLPASISAKDPKDQKLKDKILEILRGYSQNDPQSKPVRLHIMFYAAPHEVLGDGDKVTGLRLMKTKVENGRAVTTGETFDLPVGVIVKAIGYYCRPIEGLPMPECSTCYPNTDGHVDGNVWAVGWAKRGPSGVIATNRGDSLEVVDRLLKTLPEGTAKTGGRERIDGLLKERGVHVVTFADWEKIEKHEHETAKEGAPRVKLTEWEHLLDKARRT</sequence>
<gene>
    <name evidence="10" type="ORF">DB32_002385</name>
</gene>
<evidence type="ECO:0000256" key="6">
    <source>
        <dbReference type="ARBA" id="ARBA00023002"/>
    </source>
</evidence>
<dbReference type="AlphaFoldDB" id="A0A0F6W1S5"/>
<evidence type="ECO:0000256" key="4">
    <source>
        <dbReference type="ARBA" id="ARBA00022827"/>
    </source>
</evidence>
<evidence type="ECO:0000313" key="11">
    <source>
        <dbReference type="Proteomes" id="UP000034883"/>
    </source>
</evidence>
<keyword evidence="5 8" id="KW-0521">NADP</keyword>
<protein>
    <submittedName>
        <fullName evidence="10">Ferredoxin--NADP(+) reductase</fullName>
    </submittedName>
</protein>
<dbReference type="KEGG" id="samy:DB32_002385"/>
<dbReference type="RefSeq" id="WP_053232497.1">
    <property type="nucleotide sequence ID" value="NZ_CP011125.1"/>
</dbReference>
<evidence type="ECO:0000313" key="10">
    <source>
        <dbReference type="EMBL" id="AKF05236.1"/>
    </source>
</evidence>
<reference evidence="10 11" key="1">
    <citation type="submission" date="2015-03" db="EMBL/GenBank/DDBJ databases">
        <title>Genome assembly of Sandaracinus amylolyticus DSM 53668.</title>
        <authorList>
            <person name="Sharma G."/>
            <person name="Subramanian S."/>
        </authorList>
    </citation>
    <scope>NUCLEOTIDE SEQUENCE [LARGE SCALE GENOMIC DNA]</scope>
    <source>
        <strain evidence="10 11">DSM 53668</strain>
    </source>
</reference>
<dbReference type="OrthoDB" id="9803192at2"/>
<feature type="binding site" evidence="8">
    <location>
        <position position="205"/>
    </location>
    <ligand>
        <name>NADP(+)</name>
        <dbReference type="ChEBI" id="CHEBI:58349"/>
    </ligand>
</feature>
<evidence type="ECO:0000256" key="3">
    <source>
        <dbReference type="ARBA" id="ARBA00022630"/>
    </source>
</evidence>
<dbReference type="GO" id="GO:0016491">
    <property type="term" value="F:oxidoreductase activity"/>
    <property type="evidence" value="ECO:0007669"/>
    <property type="project" value="UniProtKB-KW"/>
</dbReference>
<comment type="similarity">
    <text evidence="2">Belongs to the ferredoxin--NADP reductase type 1 family.</text>
</comment>
<keyword evidence="11" id="KW-1185">Reference proteome</keyword>
<keyword evidence="4 7" id="KW-0274">FAD</keyword>
<feature type="binding site" evidence="7">
    <location>
        <begin position="354"/>
        <end position="356"/>
    </location>
    <ligand>
        <name>FAD</name>
        <dbReference type="ChEBI" id="CHEBI:57692"/>
    </ligand>
</feature>